<dbReference type="EMBL" id="JAPWDV010000001">
    <property type="protein sequence ID" value="KAJ6222979.1"/>
    <property type="molecule type" value="Genomic_DNA"/>
</dbReference>
<comment type="similarity">
    <text evidence="1">Belongs to the biotin--protein ligase family.</text>
</comment>
<protein>
    <recommendedName>
        <fullName evidence="3">BPL/LPL catalytic domain-containing protein</fullName>
    </recommendedName>
</protein>
<evidence type="ECO:0000313" key="5">
    <source>
        <dbReference type="Proteomes" id="UP001142055"/>
    </source>
</evidence>
<dbReference type="PANTHER" id="PTHR12835">
    <property type="entry name" value="BIOTIN PROTEIN LIGASE"/>
    <property type="match status" value="1"/>
</dbReference>
<dbReference type="NCBIfam" id="TIGR00121">
    <property type="entry name" value="birA_ligase"/>
    <property type="match status" value="1"/>
</dbReference>
<keyword evidence="2" id="KW-0436">Ligase</keyword>
<dbReference type="InterPro" id="IPR004143">
    <property type="entry name" value="BPL_LPL_catalytic"/>
</dbReference>
<dbReference type="GO" id="GO:0004077">
    <property type="term" value="F:biotin--[biotin carboxyl-carrier protein] ligase activity"/>
    <property type="evidence" value="ECO:0007669"/>
    <property type="project" value="InterPro"/>
</dbReference>
<sequence length="474" mass="53922">MAKDSFLKHKALPNILVFFVGVPDEHKQQSLISKIGKLVDRIYGIDHYVVYAINNDDLACDSRCFSASALLVIHDGSVKNSDNISKLPEIKLPLTRLSPGESDQIDETYFCEQIKNCISKEECKENDENEPLKDSPIYLFDLKRNFHDWTKMNNKTNIIQLHDNQQVETISNDTVIFMEWNRNRLSLANFGIDFDPVLFFNSLQTKLLGHTVLFANKIGTTMDLANRFRHVNGLIAVANYQTKGQGRNANRWLSPKGCAMFTLSLQLPINSPIVEHLPFIQHIVSLSIVLSLPKDKLNIKIKWPNDILFGDSMSKLAGILTQSFFYGEYINLQIGIGINKANRYPSACLDDVIEEYNNCLPPYNECERLKPISREGLIASFLNNFESFINRLVEQPNQLHEIKKLYINNWIHTDSIVNVHSKKSGSVTKVRICGINDNGYLLGQEIDGDSLICLTTEGNRFDLMENLTTINFQS</sequence>
<dbReference type="PROSITE" id="PS51733">
    <property type="entry name" value="BPL_LPL_CATALYTIC"/>
    <property type="match status" value="1"/>
</dbReference>
<evidence type="ECO:0000256" key="2">
    <source>
        <dbReference type="ARBA" id="ARBA00022598"/>
    </source>
</evidence>
<dbReference type="InterPro" id="IPR004408">
    <property type="entry name" value="Biotin_CoA_COase_ligase"/>
</dbReference>
<accession>A0A9Q0MCK8</accession>
<dbReference type="GO" id="GO:0005737">
    <property type="term" value="C:cytoplasm"/>
    <property type="evidence" value="ECO:0007669"/>
    <property type="project" value="TreeGrafter"/>
</dbReference>
<name>A0A9Q0MCK8_BLOTA</name>
<feature type="domain" description="BPL/LPL catalytic" evidence="3">
    <location>
        <begin position="197"/>
        <end position="393"/>
    </location>
</feature>
<evidence type="ECO:0000259" key="3">
    <source>
        <dbReference type="PROSITE" id="PS51733"/>
    </source>
</evidence>
<keyword evidence="5" id="KW-1185">Reference proteome</keyword>
<dbReference type="SUPFAM" id="SSF55681">
    <property type="entry name" value="Class II aaRS and biotin synthetases"/>
    <property type="match status" value="1"/>
</dbReference>
<reference evidence="4" key="1">
    <citation type="submission" date="2022-12" db="EMBL/GenBank/DDBJ databases">
        <title>Genome assemblies of Blomia tropicalis.</title>
        <authorList>
            <person name="Cui Y."/>
        </authorList>
    </citation>
    <scope>NUCLEOTIDE SEQUENCE</scope>
    <source>
        <tissue evidence="4">Adult mites</tissue>
    </source>
</reference>
<proteinExistence type="inferred from homology"/>
<dbReference type="Pfam" id="PF03099">
    <property type="entry name" value="BPL_LplA_LipB"/>
    <property type="match status" value="1"/>
</dbReference>
<evidence type="ECO:0000313" key="4">
    <source>
        <dbReference type="EMBL" id="KAJ6222979.1"/>
    </source>
</evidence>
<dbReference type="InterPro" id="IPR045864">
    <property type="entry name" value="aa-tRNA-synth_II/BPL/LPL"/>
</dbReference>
<dbReference type="AlphaFoldDB" id="A0A9Q0MCK8"/>
<dbReference type="Proteomes" id="UP001142055">
    <property type="component" value="Chromosome 1"/>
</dbReference>
<dbReference type="PANTHER" id="PTHR12835:SF5">
    <property type="entry name" value="BIOTIN--PROTEIN LIGASE"/>
    <property type="match status" value="1"/>
</dbReference>
<dbReference type="Gene3D" id="3.30.930.10">
    <property type="entry name" value="Bira Bifunctional Protein, Domain 2"/>
    <property type="match status" value="1"/>
</dbReference>
<comment type="caution">
    <text evidence="4">The sequence shown here is derived from an EMBL/GenBank/DDBJ whole genome shotgun (WGS) entry which is preliminary data.</text>
</comment>
<organism evidence="4 5">
    <name type="scientific">Blomia tropicalis</name>
    <name type="common">Mite</name>
    <dbReference type="NCBI Taxonomy" id="40697"/>
    <lineage>
        <taxon>Eukaryota</taxon>
        <taxon>Metazoa</taxon>
        <taxon>Ecdysozoa</taxon>
        <taxon>Arthropoda</taxon>
        <taxon>Chelicerata</taxon>
        <taxon>Arachnida</taxon>
        <taxon>Acari</taxon>
        <taxon>Acariformes</taxon>
        <taxon>Sarcoptiformes</taxon>
        <taxon>Astigmata</taxon>
        <taxon>Glycyphagoidea</taxon>
        <taxon>Echimyopodidae</taxon>
        <taxon>Blomia</taxon>
    </lineage>
</organism>
<dbReference type="OMA" id="CAMFTIN"/>
<gene>
    <name evidence="4" type="ORF">RDWZM_001524</name>
</gene>
<evidence type="ECO:0000256" key="1">
    <source>
        <dbReference type="ARBA" id="ARBA00009934"/>
    </source>
</evidence>